<evidence type="ECO:0000313" key="3">
    <source>
        <dbReference type="EMBL" id="KAF6229342.1"/>
    </source>
</evidence>
<feature type="region of interest" description="Disordered" evidence="1">
    <location>
        <begin position="284"/>
        <end position="307"/>
    </location>
</feature>
<dbReference type="PANTHER" id="PTHR13169">
    <property type="entry name" value="UBIQUITIN-LIKE PROTEIN 3 HCG-1 PROTEIN"/>
    <property type="match status" value="1"/>
</dbReference>
<dbReference type="Gene3D" id="3.10.20.90">
    <property type="entry name" value="Phosphatidylinositol 3-kinase Catalytic Subunit, Chain A, domain 1"/>
    <property type="match status" value="1"/>
</dbReference>
<dbReference type="GeneID" id="59335857"/>
<accession>A0A8H6FIV7</accession>
<feature type="compositionally biased region" description="Polar residues" evidence="1">
    <location>
        <begin position="68"/>
        <end position="87"/>
    </location>
</feature>
<dbReference type="Proteomes" id="UP000593566">
    <property type="component" value="Unassembled WGS sequence"/>
</dbReference>
<sequence>MAPVDGLSGAAGYEGSTGASEIPSIPLHEPQPLQSPLPSSESIEGARVDRQTAEDIPTKSLFGPFPISTETSDDGQQGVTSVDSGNMSAPAPAITTDPIEYSKENGQTGTQSSPSPLNFDPQVREPLKTVDANKPHTPDTTLPPPLTREKTAPAIGPATDKPTPVPKESEIEGPVLFITLLLSSTGARHPYKLDEKYLRKRNVTVEGNNPINISLYKLKELILRDWREEWEAKPSSPESIRLISMGKMLNDKSRLSDSGFTNGLTPHIIHMTIKPQEIVDEEDAKMKSGGRDRDGNERSPGCRCIIQ</sequence>
<dbReference type="InterPro" id="IPR029071">
    <property type="entry name" value="Ubiquitin-like_domsf"/>
</dbReference>
<feature type="compositionally biased region" description="Basic and acidic residues" evidence="1">
    <location>
        <begin position="122"/>
        <end position="137"/>
    </location>
</feature>
<proteinExistence type="predicted"/>
<dbReference type="PANTHER" id="PTHR13169:SF0">
    <property type="entry name" value="UBIQUITIN-LIKE PROTEIN 3"/>
    <property type="match status" value="1"/>
</dbReference>
<dbReference type="EMBL" id="JACCJB010000003">
    <property type="protein sequence ID" value="KAF6229342.1"/>
    <property type="molecule type" value="Genomic_DNA"/>
</dbReference>
<protein>
    <recommendedName>
        <fullName evidence="2">UBL3-like ubiquitin domain-containing protein</fullName>
    </recommendedName>
</protein>
<reference evidence="3 4" key="1">
    <citation type="journal article" date="2020" name="Genomics">
        <title>Complete, high-quality genomes from long-read metagenomic sequencing of two wolf lichen thalli reveals enigmatic genome architecture.</title>
        <authorList>
            <person name="McKenzie S.K."/>
            <person name="Walston R.F."/>
            <person name="Allen J.L."/>
        </authorList>
    </citation>
    <scope>NUCLEOTIDE SEQUENCE [LARGE SCALE GENOMIC DNA]</scope>
    <source>
        <strain evidence="3">WasteWater1</strain>
    </source>
</reference>
<comment type="caution">
    <text evidence="3">The sequence shown here is derived from an EMBL/GenBank/DDBJ whole genome shotgun (WGS) entry which is preliminary data.</text>
</comment>
<dbReference type="Pfam" id="PF13881">
    <property type="entry name" value="Rad60-SLD_2"/>
    <property type="match status" value="1"/>
</dbReference>
<dbReference type="InterPro" id="IPR040015">
    <property type="entry name" value="UBL3-like"/>
</dbReference>
<feature type="compositionally biased region" description="Basic and acidic residues" evidence="1">
    <location>
        <begin position="284"/>
        <end position="297"/>
    </location>
</feature>
<feature type="region of interest" description="Disordered" evidence="1">
    <location>
        <begin position="1"/>
        <end position="168"/>
    </location>
</feature>
<dbReference type="InterPro" id="IPR039540">
    <property type="entry name" value="UBL3-like_ubiquitin_dom"/>
</dbReference>
<feature type="compositionally biased region" description="Basic and acidic residues" evidence="1">
    <location>
        <begin position="44"/>
        <end position="57"/>
    </location>
</feature>
<feature type="compositionally biased region" description="Polar residues" evidence="1">
    <location>
        <begin position="104"/>
        <end position="116"/>
    </location>
</feature>
<evidence type="ECO:0000259" key="2">
    <source>
        <dbReference type="Pfam" id="PF13881"/>
    </source>
</evidence>
<evidence type="ECO:0000256" key="1">
    <source>
        <dbReference type="SAM" id="MobiDB-lite"/>
    </source>
</evidence>
<evidence type="ECO:0000313" key="4">
    <source>
        <dbReference type="Proteomes" id="UP000593566"/>
    </source>
</evidence>
<name>A0A8H6FIV7_9LECA</name>
<feature type="domain" description="UBL3-like ubiquitin" evidence="2">
    <location>
        <begin position="212"/>
        <end position="292"/>
    </location>
</feature>
<feature type="compositionally biased region" description="Low complexity" evidence="1">
    <location>
        <begin position="30"/>
        <end position="42"/>
    </location>
</feature>
<keyword evidence="4" id="KW-1185">Reference proteome</keyword>
<gene>
    <name evidence="3" type="ORF">HO133_007458</name>
</gene>
<dbReference type="AlphaFoldDB" id="A0A8H6FIV7"/>
<dbReference type="SUPFAM" id="SSF54236">
    <property type="entry name" value="Ubiquitin-like"/>
    <property type="match status" value="1"/>
</dbReference>
<dbReference type="RefSeq" id="XP_037156984.1">
    <property type="nucleotide sequence ID" value="XM_037298349.1"/>
</dbReference>
<organism evidence="3 4">
    <name type="scientific">Letharia lupina</name>
    <dbReference type="NCBI Taxonomy" id="560253"/>
    <lineage>
        <taxon>Eukaryota</taxon>
        <taxon>Fungi</taxon>
        <taxon>Dikarya</taxon>
        <taxon>Ascomycota</taxon>
        <taxon>Pezizomycotina</taxon>
        <taxon>Lecanoromycetes</taxon>
        <taxon>OSLEUM clade</taxon>
        <taxon>Lecanoromycetidae</taxon>
        <taxon>Lecanorales</taxon>
        <taxon>Lecanorineae</taxon>
        <taxon>Parmeliaceae</taxon>
        <taxon>Letharia</taxon>
    </lineage>
</organism>